<comment type="caution">
    <text evidence="1">The sequence shown here is derived from an EMBL/GenBank/DDBJ whole genome shotgun (WGS) entry which is preliminary data.</text>
</comment>
<keyword evidence="2" id="KW-1185">Reference proteome</keyword>
<sequence length="233" mass="26580">MPLDKLIARCYTDFKEFADVEKDCELNYYQNIRCPKEDHKVLYACYTLHTLIGLPDGEEEEVSTQTTEILVLDSVPTEYNLKIKEAEFQLSIHHSKNILNPYDYGHSLKKGHTNLFRLTKECIEECQRNSSMEILGCIVHMLKGPTNEKICKLYPSDERVLQAAHECAVKNCKPACYEMSYEATKDVVNFDIIGNCYDIFGDTFSSVARVVIKLDGLQTTTFTYSPKYQGGGV</sequence>
<accession>A0A8T0F5U4</accession>
<protein>
    <submittedName>
        <fullName evidence="1">Uncharacterized protein</fullName>
    </submittedName>
</protein>
<proteinExistence type="predicted"/>
<evidence type="ECO:0000313" key="2">
    <source>
        <dbReference type="Proteomes" id="UP000807504"/>
    </source>
</evidence>
<gene>
    <name evidence="1" type="ORF">HNY73_008260</name>
</gene>
<dbReference type="AlphaFoldDB" id="A0A8T0F5U4"/>
<reference evidence="1" key="2">
    <citation type="submission" date="2020-06" db="EMBL/GenBank/DDBJ databases">
        <authorList>
            <person name="Sheffer M."/>
        </authorList>
    </citation>
    <scope>NUCLEOTIDE SEQUENCE</scope>
</reference>
<name>A0A8T0F5U4_ARGBR</name>
<dbReference type="Proteomes" id="UP000807504">
    <property type="component" value="Unassembled WGS sequence"/>
</dbReference>
<evidence type="ECO:0000313" key="1">
    <source>
        <dbReference type="EMBL" id="KAF8786564.1"/>
    </source>
</evidence>
<dbReference type="EMBL" id="JABXBU010000015">
    <property type="protein sequence ID" value="KAF8786564.1"/>
    <property type="molecule type" value="Genomic_DNA"/>
</dbReference>
<reference evidence="1" key="1">
    <citation type="journal article" date="2020" name="bioRxiv">
        <title>Chromosome-level reference genome of the European wasp spider Argiope bruennichi: a resource for studies on range expansion and evolutionary adaptation.</title>
        <authorList>
            <person name="Sheffer M.M."/>
            <person name="Hoppe A."/>
            <person name="Krehenwinkel H."/>
            <person name="Uhl G."/>
            <person name="Kuss A.W."/>
            <person name="Jensen L."/>
            <person name="Jensen C."/>
            <person name="Gillespie R.G."/>
            <person name="Hoff K.J."/>
            <person name="Prost S."/>
        </authorList>
    </citation>
    <scope>NUCLEOTIDE SEQUENCE</scope>
</reference>
<organism evidence="1 2">
    <name type="scientific">Argiope bruennichi</name>
    <name type="common">Wasp spider</name>
    <name type="synonym">Aranea bruennichi</name>
    <dbReference type="NCBI Taxonomy" id="94029"/>
    <lineage>
        <taxon>Eukaryota</taxon>
        <taxon>Metazoa</taxon>
        <taxon>Ecdysozoa</taxon>
        <taxon>Arthropoda</taxon>
        <taxon>Chelicerata</taxon>
        <taxon>Arachnida</taxon>
        <taxon>Araneae</taxon>
        <taxon>Araneomorphae</taxon>
        <taxon>Entelegynae</taxon>
        <taxon>Araneoidea</taxon>
        <taxon>Araneidae</taxon>
        <taxon>Argiope</taxon>
    </lineage>
</organism>